<dbReference type="PANTHER" id="PTHR11920">
    <property type="entry name" value="GUANYLYL CYCLASE"/>
    <property type="match status" value="1"/>
</dbReference>
<dbReference type="InterPro" id="IPR000719">
    <property type="entry name" value="Prot_kinase_dom"/>
</dbReference>
<evidence type="ECO:0000259" key="6">
    <source>
        <dbReference type="PROSITE" id="PS50011"/>
    </source>
</evidence>
<keyword evidence="7" id="KW-1185">Reference proteome</keyword>
<evidence type="ECO:0000313" key="8">
    <source>
        <dbReference type="RefSeq" id="XP_022256014.1"/>
    </source>
</evidence>
<dbReference type="Gene3D" id="1.10.510.10">
    <property type="entry name" value="Transferase(Phosphotransferase) domain 1"/>
    <property type="match status" value="1"/>
</dbReference>
<accession>A0ABM1TJF8</accession>
<dbReference type="Gene3D" id="6.10.250.780">
    <property type="match status" value="1"/>
</dbReference>
<protein>
    <recommendedName>
        <fullName evidence="2">guanylate cyclase</fullName>
        <ecNumber evidence="2">4.6.1.2</ecNumber>
    </recommendedName>
</protein>
<organism evidence="7 8">
    <name type="scientific">Limulus polyphemus</name>
    <name type="common">Atlantic horseshoe crab</name>
    <dbReference type="NCBI Taxonomy" id="6850"/>
    <lineage>
        <taxon>Eukaryota</taxon>
        <taxon>Metazoa</taxon>
        <taxon>Ecdysozoa</taxon>
        <taxon>Arthropoda</taxon>
        <taxon>Chelicerata</taxon>
        <taxon>Merostomata</taxon>
        <taxon>Xiphosura</taxon>
        <taxon>Limulidae</taxon>
        <taxon>Limulus</taxon>
    </lineage>
</organism>
<keyword evidence="5" id="KW-0141">cGMP biosynthesis</keyword>
<dbReference type="PROSITE" id="PS50011">
    <property type="entry name" value="PROTEIN_KINASE_DOM"/>
    <property type="match status" value="1"/>
</dbReference>
<dbReference type="Proteomes" id="UP000694941">
    <property type="component" value="Unplaced"/>
</dbReference>
<evidence type="ECO:0000256" key="4">
    <source>
        <dbReference type="ARBA" id="ARBA00023239"/>
    </source>
</evidence>
<dbReference type="InterPro" id="IPR001245">
    <property type="entry name" value="Ser-Thr/Tyr_kinase_cat_dom"/>
</dbReference>
<reference evidence="8" key="1">
    <citation type="submission" date="2025-08" db="UniProtKB">
        <authorList>
            <consortium name="RefSeq"/>
        </authorList>
    </citation>
    <scope>IDENTIFICATION</scope>
    <source>
        <tissue evidence="8">Muscle</tissue>
    </source>
</reference>
<dbReference type="EC" id="4.6.1.2" evidence="2"/>
<dbReference type="GeneID" id="106471692"/>
<feature type="domain" description="Protein kinase" evidence="6">
    <location>
        <begin position="1"/>
        <end position="234"/>
    </location>
</feature>
<evidence type="ECO:0000256" key="5">
    <source>
        <dbReference type="ARBA" id="ARBA00023293"/>
    </source>
</evidence>
<keyword evidence="3" id="KW-0547">Nucleotide-binding</keyword>
<evidence type="ECO:0000256" key="2">
    <source>
        <dbReference type="ARBA" id="ARBA00012202"/>
    </source>
</evidence>
<sequence length="276" mass="31510">MRSAVHENLNHFVGICPEVPNVAFLSDYHHRGTLRDLLDNDAIKVDWPFRFSVITDICEGMLYLHNSPIAVHGSLKSTNCVIDGRFVVKLENFGLCAVKEQVMPPEEINPRSLFWTAPEHLRNRTSDTNRSQAGDVYSFAIILQEIITRTEPFEPVEKDGVIIETIEAKDILQKVKNITNPPFRPTIPTDDCSPDLMSLISDCWNEDPTARPKFPVIKQKIKKNARGSGSTNFLDNLLTRMEQYAENLERLVEEKTSAFLDEKKKSEELLYQVLPR</sequence>
<evidence type="ECO:0000256" key="3">
    <source>
        <dbReference type="ARBA" id="ARBA00022741"/>
    </source>
</evidence>
<dbReference type="RefSeq" id="XP_022256014.1">
    <property type="nucleotide sequence ID" value="XM_022400306.1"/>
</dbReference>
<dbReference type="Pfam" id="PF07714">
    <property type="entry name" value="PK_Tyr_Ser-Thr"/>
    <property type="match status" value="1"/>
</dbReference>
<feature type="non-terminal residue" evidence="8">
    <location>
        <position position="276"/>
    </location>
</feature>
<evidence type="ECO:0000256" key="1">
    <source>
        <dbReference type="ARBA" id="ARBA00001436"/>
    </source>
</evidence>
<dbReference type="InterPro" id="IPR050401">
    <property type="entry name" value="Cyclic_nucleotide_synthase"/>
</dbReference>
<proteinExistence type="predicted"/>
<dbReference type="InterPro" id="IPR011009">
    <property type="entry name" value="Kinase-like_dom_sf"/>
</dbReference>
<dbReference type="PANTHER" id="PTHR11920:SF494">
    <property type="entry name" value="ATRIAL NATRIURETIC PEPTIDE RECEPTOR 2"/>
    <property type="match status" value="1"/>
</dbReference>
<dbReference type="SUPFAM" id="SSF56112">
    <property type="entry name" value="Protein kinase-like (PK-like)"/>
    <property type="match status" value="1"/>
</dbReference>
<evidence type="ECO:0000313" key="7">
    <source>
        <dbReference type="Proteomes" id="UP000694941"/>
    </source>
</evidence>
<comment type="catalytic activity">
    <reaction evidence="1">
        <text>GTP = 3',5'-cyclic GMP + diphosphate</text>
        <dbReference type="Rhea" id="RHEA:13665"/>
        <dbReference type="ChEBI" id="CHEBI:33019"/>
        <dbReference type="ChEBI" id="CHEBI:37565"/>
        <dbReference type="ChEBI" id="CHEBI:57746"/>
        <dbReference type="EC" id="4.6.1.2"/>
    </reaction>
</comment>
<keyword evidence="4" id="KW-0456">Lyase</keyword>
<name>A0ABM1TJF8_LIMPO</name>
<gene>
    <name evidence="8" type="primary">LOC106471692</name>
</gene>